<evidence type="ECO:0000256" key="6">
    <source>
        <dbReference type="ARBA" id="ARBA00023146"/>
    </source>
</evidence>
<evidence type="ECO:0000256" key="2">
    <source>
        <dbReference type="ARBA" id="ARBA00022598"/>
    </source>
</evidence>
<feature type="domain" description="FDX-ACB" evidence="7">
    <location>
        <begin position="314"/>
        <end position="406"/>
    </location>
</feature>
<dbReference type="GeneID" id="101391663"/>
<dbReference type="Pfam" id="PF01409">
    <property type="entry name" value="tRNA-synt_2d"/>
    <property type="match status" value="2"/>
</dbReference>
<name>A0ABM1CXH1_CERSS</name>
<evidence type="ECO:0000313" key="9">
    <source>
        <dbReference type="RefSeq" id="XP_014644252.1"/>
    </source>
</evidence>
<reference evidence="9" key="1">
    <citation type="submission" date="2025-08" db="UniProtKB">
        <authorList>
            <consortium name="RefSeq"/>
        </authorList>
    </citation>
    <scope>IDENTIFICATION</scope>
</reference>
<keyword evidence="6" id="KW-0030">Aminoacyl-tRNA synthetase</keyword>
<keyword evidence="3" id="KW-0547">Nucleotide-binding</keyword>
<evidence type="ECO:0000256" key="5">
    <source>
        <dbReference type="ARBA" id="ARBA00022917"/>
    </source>
</evidence>
<dbReference type="SUPFAM" id="SSF54991">
    <property type="entry name" value="Anticodon-binding domain of PheRS"/>
    <property type="match status" value="1"/>
</dbReference>
<evidence type="ECO:0000259" key="7">
    <source>
        <dbReference type="PROSITE" id="PS51447"/>
    </source>
</evidence>
<dbReference type="SMART" id="SM00896">
    <property type="entry name" value="FDX-ACB"/>
    <property type="match status" value="1"/>
</dbReference>
<evidence type="ECO:0000256" key="4">
    <source>
        <dbReference type="ARBA" id="ARBA00022840"/>
    </source>
</evidence>
<keyword evidence="4" id="KW-0067">ATP-binding</keyword>
<dbReference type="InterPro" id="IPR036690">
    <property type="entry name" value="Fdx_antiC-bd_sf"/>
</dbReference>
<evidence type="ECO:0000256" key="3">
    <source>
        <dbReference type="ARBA" id="ARBA00022741"/>
    </source>
</evidence>
<dbReference type="SUPFAM" id="SSF55681">
    <property type="entry name" value="Class II aaRS and biotin synthetases"/>
    <property type="match status" value="1"/>
</dbReference>
<dbReference type="PANTHER" id="PTHR11538">
    <property type="entry name" value="PHENYLALANYL-TRNA SYNTHETASE"/>
    <property type="match status" value="1"/>
</dbReference>
<dbReference type="GO" id="GO:0016874">
    <property type="term" value="F:ligase activity"/>
    <property type="evidence" value="ECO:0007669"/>
    <property type="project" value="UniProtKB-KW"/>
</dbReference>
<evidence type="ECO:0000313" key="8">
    <source>
        <dbReference type="Proteomes" id="UP000694910"/>
    </source>
</evidence>
<protein>
    <submittedName>
        <fullName evidence="9">Phenylalanine--tRNA ligase, mitochondrial isoform X2</fullName>
    </submittedName>
</protein>
<keyword evidence="2 9" id="KW-0436">Ligase</keyword>
<dbReference type="Gene3D" id="3.30.70.380">
    <property type="entry name" value="Ferrodoxin-fold anticodon-binding domain"/>
    <property type="match status" value="1"/>
</dbReference>
<dbReference type="PANTHER" id="PTHR11538:SF41">
    <property type="entry name" value="PHENYLALANINE--TRNA LIGASE, MITOCHONDRIAL"/>
    <property type="match status" value="1"/>
</dbReference>
<sequence>MVCSALRRVAHLRVYLVRKASGVSRGHQHQALGLRPAASEFAARGAPGSVVELLGKSYPQDDYSNLSRKVLSRVGRNLHNQQHHPLWLIKERVKEHFYKQYVGRFGTPLFSVYDDLSPVVTTWQNFDSLLIPADHPSRKKGDNYYLNRTHMLRAHTSAHQWDLLHAGLDAFLVVGDVYRRDQIDSQHYPVFHQLEAVRLFSKHELFAGIKDGESLQLFEQSSRSAHKQETHTMEAVKLVEFDLKQTLTRLVTHLFGDAGAQDRIGWAFGLGLERLAMILYDIPDIRLFWSEDDRFLKQFRVSDISQKVKFQPLSKYPAVINDISFWLPSENYSENDFYDLVRTIGGDLVEKVDLIDKFEHPKTHRTSHCYRITYRHMERTLSQSEVRHVHQAVQEAAVQLLGVEGRF</sequence>
<dbReference type="InterPro" id="IPR005121">
    <property type="entry name" value="Fdx_antiC-bd"/>
</dbReference>
<dbReference type="Pfam" id="PF03147">
    <property type="entry name" value="FDX-ACB"/>
    <property type="match status" value="1"/>
</dbReference>
<gene>
    <name evidence="9" type="primary">LOC101391663</name>
</gene>
<accession>A0ABM1CXH1</accession>
<dbReference type="RefSeq" id="XP_014644252.1">
    <property type="nucleotide sequence ID" value="XM_014788766.1"/>
</dbReference>
<organism evidence="8 9">
    <name type="scientific">Ceratotherium simum simum</name>
    <name type="common">Southern white rhinoceros</name>
    <dbReference type="NCBI Taxonomy" id="73337"/>
    <lineage>
        <taxon>Eukaryota</taxon>
        <taxon>Metazoa</taxon>
        <taxon>Chordata</taxon>
        <taxon>Craniata</taxon>
        <taxon>Vertebrata</taxon>
        <taxon>Euteleostomi</taxon>
        <taxon>Mammalia</taxon>
        <taxon>Eutheria</taxon>
        <taxon>Laurasiatheria</taxon>
        <taxon>Perissodactyla</taxon>
        <taxon>Rhinocerotidae</taxon>
        <taxon>Ceratotherium</taxon>
    </lineage>
</organism>
<dbReference type="InterPro" id="IPR045864">
    <property type="entry name" value="aa-tRNA-synth_II/BPL/LPL"/>
</dbReference>
<keyword evidence="5" id="KW-0648">Protein biosynthesis</keyword>
<evidence type="ECO:0000256" key="1">
    <source>
        <dbReference type="ARBA" id="ARBA00008226"/>
    </source>
</evidence>
<dbReference type="Proteomes" id="UP000694910">
    <property type="component" value="Unplaced"/>
</dbReference>
<comment type="similarity">
    <text evidence="1">Belongs to the class-II aminoacyl-tRNA synthetase family.</text>
</comment>
<dbReference type="PROSITE" id="PS51447">
    <property type="entry name" value="FDX_ACB"/>
    <property type="match status" value="1"/>
</dbReference>
<keyword evidence="8" id="KW-1185">Reference proteome</keyword>
<proteinExistence type="inferred from homology"/>
<dbReference type="Gene3D" id="3.30.930.10">
    <property type="entry name" value="Bira Bifunctional Protein, Domain 2"/>
    <property type="match status" value="2"/>
</dbReference>
<dbReference type="InterPro" id="IPR002319">
    <property type="entry name" value="Phenylalanyl-tRNA_Synthase"/>
</dbReference>